<dbReference type="EnsemblPlants" id="AVESA.00010b.r2.2AG0256520.1">
    <property type="protein sequence ID" value="AVESA.00010b.r2.2AG0256520.1.CDS.1"/>
    <property type="gene ID" value="AVESA.00010b.r2.2AG0256520"/>
</dbReference>
<evidence type="ECO:0000313" key="2">
    <source>
        <dbReference type="Proteomes" id="UP001732700"/>
    </source>
</evidence>
<sequence>MASQDGLEGSTVARNGNSADPSSQRGTPISEATPASQAASPTSQATSSSAGSKRRRTLAIWDEMQEKFEKGQRKAECNYCHKTFAAGPRAGTTHLRLHLESCTARHAPMGPKQQKLRLTKGEGSKVTIENVIF</sequence>
<proteinExistence type="predicted"/>
<keyword evidence="2" id="KW-1185">Reference proteome</keyword>
<protein>
    <submittedName>
        <fullName evidence="1">Uncharacterized protein</fullName>
    </submittedName>
</protein>
<reference evidence="1" key="1">
    <citation type="submission" date="2021-05" db="EMBL/GenBank/DDBJ databases">
        <authorList>
            <person name="Scholz U."/>
            <person name="Mascher M."/>
            <person name="Fiebig A."/>
        </authorList>
    </citation>
    <scope>NUCLEOTIDE SEQUENCE [LARGE SCALE GENOMIC DNA]</scope>
</reference>
<name>A0ACD5UI83_AVESA</name>
<accession>A0ACD5UI83</accession>
<evidence type="ECO:0000313" key="1">
    <source>
        <dbReference type="EnsemblPlants" id="AVESA.00010b.r2.2AG0256520.1.CDS.1"/>
    </source>
</evidence>
<organism evidence="1 2">
    <name type="scientific">Avena sativa</name>
    <name type="common">Oat</name>
    <dbReference type="NCBI Taxonomy" id="4498"/>
    <lineage>
        <taxon>Eukaryota</taxon>
        <taxon>Viridiplantae</taxon>
        <taxon>Streptophyta</taxon>
        <taxon>Embryophyta</taxon>
        <taxon>Tracheophyta</taxon>
        <taxon>Spermatophyta</taxon>
        <taxon>Magnoliopsida</taxon>
        <taxon>Liliopsida</taxon>
        <taxon>Poales</taxon>
        <taxon>Poaceae</taxon>
        <taxon>BOP clade</taxon>
        <taxon>Pooideae</taxon>
        <taxon>Poodae</taxon>
        <taxon>Poeae</taxon>
        <taxon>Poeae Chloroplast Group 1 (Aveneae type)</taxon>
        <taxon>Aveninae</taxon>
        <taxon>Avena</taxon>
    </lineage>
</organism>
<reference evidence="1" key="2">
    <citation type="submission" date="2025-09" db="UniProtKB">
        <authorList>
            <consortium name="EnsemblPlants"/>
        </authorList>
    </citation>
    <scope>IDENTIFICATION</scope>
</reference>
<dbReference type="Proteomes" id="UP001732700">
    <property type="component" value="Chromosome 2A"/>
</dbReference>